<dbReference type="EMBL" id="CP110425">
    <property type="protein sequence ID" value="WAQ84705.1"/>
    <property type="molecule type" value="Genomic_DNA"/>
</dbReference>
<reference evidence="1" key="1">
    <citation type="submission" date="2022-10" db="EMBL/GenBank/DDBJ databases">
        <title>Puccinia triticina Genome sequencing and assembly.</title>
        <authorList>
            <person name="Li C."/>
        </authorList>
    </citation>
    <scope>NUCLEOTIDE SEQUENCE</scope>
    <source>
        <strain evidence="1">Pt15</strain>
    </source>
</reference>
<name>A0ABY7CIZ3_9BASI</name>
<sequence length="200" mass="22169">MAQPPSLTHIISLHPLGTSACFRRFSQNHKYSLKCPHSIHPLRNIHHPLTIHRLLNNINIAYKGPPQPASSHLVARFIGRTQPHTLLGLTNPTSSIPLHLVLSDPSHVPFEYAALHDMNMSFPSHSTHPLDPSVLYTVYPESQSSSCLPPVTPISPTPRPPPNPVPPLAVSTLSSTHGHHMRDIAWAPDDQSSFHFRQLD</sequence>
<accession>A0ABY7CIZ3</accession>
<keyword evidence="2" id="KW-1185">Reference proteome</keyword>
<evidence type="ECO:0000313" key="2">
    <source>
        <dbReference type="Proteomes" id="UP001164743"/>
    </source>
</evidence>
<dbReference type="Proteomes" id="UP001164743">
    <property type="component" value="Chromosome 5A"/>
</dbReference>
<organism evidence="1 2">
    <name type="scientific">Puccinia triticina</name>
    <dbReference type="NCBI Taxonomy" id="208348"/>
    <lineage>
        <taxon>Eukaryota</taxon>
        <taxon>Fungi</taxon>
        <taxon>Dikarya</taxon>
        <taxon>Basidiomycota</taxon>
        <taxon>Pucciniomycotina</taxon>
        <taxon>Pucciniomycetes</taxon>
        <taxon>Pucciniales</taxon>
        <taxon>Pucciniaceae</taxon>
        <taxon>Puccinia</taxon>
    </lineage>
</organism>
<dbReference type="GeneID" id="77809916"/>
<dbReference type="RefSeq" id="XP_053020260.1">
    <property type="nucleotide sequence ID" value="XM_053169021.1"/>
</dbReference>
<gene>
    <name evidence="1" type="ORF">PtA15_5A278</name>
</gene>
<proteinExistence type="predicted"/>
<evidence type="ECO:0000313" key="1">
    <source>
        <dbReference type="EMBL" id="WAQ84705.1"/>
    </source>
</evidence>
<protein>
    <submittedName>
        <fullName evidence="1">Uncharacterized protein</fullName>
    </submittedName>
</protein>